<gene>
    <name evidence="1" type="ORF">MILVUS5_LOCUS33987</name>
</gene>
<protein>
    <submittedName>
        <fullName evidence="1">Uncharacterized protein</fullName>
    </submittedName>
</protein>
<evidence type="ECO:0000313" key="2">
    <source>
        <dbReference type="Proteomes" id="UP001177021"/>
    </source>
</evidence>
<dbReference type="EMBL" id="CASHSV030000615">
    <property type="protein sequence ID" value="CAJ2669854.1"/>
    <property type="molecule type" value="Genomic_DNA"/>
</dbReference>
<dbReference type="Proteomes" id="UP001177021">
    <property type="component" value="Unassembled WGS sequence"/>
</dbReference>
<sequence>MSSHELQMASPVLVNDSEAKIEDGGKKEYSIVHLNFPNDFDLNKISIGHIYKQKLLSRFNFLKPYKIIRVEESRSIEKCEHVCLLTRDNIRSYRSKYKFLHVGLVQFSISSNILKSGFDEDPIPLSVSLRDSKYSKYEESILVHFNSGVCNGVRNFNWFPNFSSSLFDLGNSNGLVVTIDFSDCVHVKIRYRVCYKLMKKSLKPDYLFDNPVLEVDTEKVNVFVPKTNDQSETLLELLDC</sequence>
<proteinExistence type="predicted"/>
<accession>A0ACB0LP28</accession>
<keyword evidence="2" id="KW-1185">Reference proteome</keyword>
<reference evidence="1" key="1">
    <citation type="submission" date="2023-10" db="EMBL/GenBank/DDBJ databases">
        <authorList>
            <person name="Rodriguez Cubillos JULIANA M."/>
            <person name="De Vega J."/>
        </authorList>
    </citation>
    <scope>NUCLEOTIDE SEQUENCE</scope>
</reference>
<name>A0ACB0LP28_TRIPR</name>
<comment type="caution">
    <text evidence="1">The sequence shown here is derived from an EMBL/GenBank/DDBJ whole genome shotgun (WGS) entry which is preliminary data.</text>
</comment>
<organism evidence="1 2">
    <name type="scientific">Trifolium pratense</name>
    <name type="common">Red clover</name>
    <dbReference type="NCBI Taxonomy" id="57577"/>
    <lineage>
        <taxon>Eukaryota</taxon>
        <taxon>Viridiplantae</taxon>
        <taxon>Streptophyta</taxon>
        <taxon>Embryophyta</taxon>
        <taxon>Tracheophyta</taxon>
        <taxon>Spermatophyta</taxon>
        <taxon>Magnoliopsida</taxon>
        <taxon>eudicotyledons</taxon>
        <taxon>Gunneridae</taxon>
        <taxon>Pentapetalae</taxon>
        <taxon>rosids</taxon>
        <taxon>fabids</taxon>
        <taxon>Fabales</taxon>
        <taxon>Fabaceae</taxon>
        <taxon>Papilionoideae</taxon>
        <taxon>50 kb inversion clade</taxon>
        <taxon>NPAAA clade</taxon>
        <taxon>Hologalegina</taxon>
        <taxon>IRL clade</taxon>
        <taxon>Trifolieae</taxon>
        <taxon>Trifolium</taxon>
    </lineage>
</organism>
<evidence type="ECO:0000313" key="1">
    <source>
        <dbReference type="EMBL" id="CAJ2669854.1"/>
    </source>
</evidence>